<dbReference type="Proteomes" id="UP000041254">
    <property type="component" value="Unassembled WGS sequence"/>
</dbReference>
<evidence type="ECO:0000313" key="1">
    <source>
        <dbReference type="EMBL" id="CEM23217.1"/>
    </source>
</evidence>
<organism evidence="1 2">
    <name type="scientific">Vitrella brassicaformis (strain CCMP3155)</name>
    <dbReference type="NCBI Taxonomy" id="1169540"/>
    <lineage>
        <taxon>Eukaryota</taxon>
        <taxon>Sar</taxon>
        <taxon>Alveolata</taxon>
        <taxon>Colpodellida</taxon>
        <taxon>Vitrellaceae</taxon>
        <taxon>Vitrella</taxon>
    </lineage>
</organism>
<dbReference type="InParanoid" id="A0A0G4G4M3"/>
<dbReference type="AlphaFoldDB" id="A0A0G4G4M3"/>
<keyword evidence="2" id="KW-1185">Reference proteome</keyword>
<gene>
    <name evidence="1" type="ORF">Vbra_17018</name>
</gene>
<protein>
    <submittedName>
        <fullName evidence="1">Uncharacterized protein</fullName>
    </submittedName>
</protein>
<sequence length="155" mass="17027">MVSHAPAQPPAHLGDTGRMTTCVTCEGLPRAECKYQKCTTKDGFRGGCVWTGSKGCTCLTEKQARMDKGQCLDDDECTNKGQFCYHHVHNQEFLHTQTIGKGKAAGGHWDAGCGKKFAWSKEHPCDTGLKCKRKTSTVWAVVPIVEMVHVCLKPE</sequence>
<dbReference type="EMBL" id="CDMY01000562">
    <property type="protein sequence ID" value="CEM23217.1"/>
    <property type="molecule type" value="Genomic_DNA"/>
</dbReference>
<accession>A0A0G4G4M3</accession>
<dbReference type="PhylomeDB" id="A0A0G4G4M3"/>
<name>A0A0G4G4M3_VITBC</name>
<dbReference type="VEuPathDB" id="CryptoDB:Vbra_17018"/>
<evidence type="ECO:0000313" key="2">
    <source>
        <dbReference type="Proteomes" id="UP000041254"/>
    </source>
</evidence>
<proteinExistence type="predicted"/>
<reference evidence="1 2" key="1">
    <citation type="submission" date="2014-11" db="EMBL/GenBank/DDBJ databases">
        <authorList>
            <person name="Zhu J."/>
            <person name="Qi W."/>
            <person name="Song R."/>
        </authorList>
    </citation>
    <scope>NUCLEOTIDE SEQUENCE [LARGE SCALE GENOMIC DNA]</scope>
</reference>